<dbReference type="InterPro" id="IPR038461">
    <property type="entry name" value="Schlafen_AlbA_2_dom_sf"/>
</dbReference>
<dbReference type="GO" id="GO:0005524">
    <property type="term" value="F:ATP binding"/>
    <property type="evidence" value="ECO:0007669"/>
    <property type="project" value="UniProtKB-KW"/>
</dbReference>
<dbReference type="PANTHER" id="PTHR30595:SF6">
    <property type="entry name" value="SCHLAFEN ALBA-2 DOMAIN-CONTAINING PROTEIN"/>
    <property type="match status" value="1"/>
</dbReference>
<evidence type="ECO:0000313" key="2">
    <source>
        <dbReference type="EMBL" id="HFM96556.1"/>
    </source>
</evidence>
<feature type="domain" description="Schlafen AlbA-2" evidence="1">
    <location>
        <begin position="15"/>
        <end position="123"/>
    </location>
</feature>
<gene>
    <name evidence="2" type="ORF">ENR64_02085</name>
</gene>
<name>A0A7C3PFN9_9CYAN</name>
<protein>
    <submittedName>
        <fullName evidence="2">ATP-binding protein</fullName>
    </submittedName>
</protein>
<keyword evidence="2" id="KW-0067">ATP-binding</keyword>
<keyword evidence="2" id="KW-0547">Nucleotide-binding</keyword>
<dbReference type="InterPro" id="IPR007421">
    <property type="entry name" value="Schlafen_AlbA_2_dom"/>
</dbReference>
<organism evidence="2">
    <name type="scientific">Oscillatoriales cyanobacterium SpSt-418</name>
    <dbReference type="NCBI Taxonomy" id="2282169"/>
    <lineage>
        <taxon>Bacteria</taxon>
        <taxon>Bacillati</taxon>
        <taxon>Cyanobacteriota</taxon>
        <taxon>Cyanophyceae</taxon>
        <taxon>Oscillatoriophycideae</taxon>
        <taxon>Oscillatoriales</taxon>
    </lineage>
</organism>
<dbReference type="Pfam" id="PF04326">
    <property type="entry name" value="SLFN_AlbA_2"/>
    <property type="match status" value="1"/>
</dbReference>
<sequence>MDITNEVVEIIGQTESSKLEYKAVLPPSRNIAQLISSFANTDGGYIILGISDNLEINGLSEDFHANAITHKALDLLSPQPQIYYQYVAHEGKKLYAIKVDKSDSLVAVEGKIYQRVGASVKLINPTEIQFKSGGYPRIKIVSQQIEAYKKEATNAKIKLIEHYQSILKIIDDLGHMLYPIDPTVPTVNQEGKILARILFSSFVDNFETYLSDLLYEIFLAKPATLKSNSPVTIKEVLDCSDLQEFVNYLAKQKIGKLQKGSVKGFISDNAQINNLNVIDNLKQNEIEKILQIRHLYSHRNGIVDEKFLQYFTGEFVLNLEHQMSIDEICDKLCYLAEIAHQIDSAAIAKYKLAQMND</sequence>
<dbReference type="EMBL" id="DSRU01000032">
    <property type="protein sequence ID" value="HFM96556.1"/>
    <property type="molecule type" value="Genomic_DNA"/>
</dbReference>
<dbReference type="AlphaFoldDB" id="A0A7C3PFN9"/>
<evidence type="ECO:0000259" key="1">
    <source>
        <dbReference type="Pfam" id="PF04326"/>
    </source>
</evidence>
<reference evidence="2" key="1">
    <citation type="journal article" date="2020" name="mSystems">
        <title>Genome- and Community-Level Interaction Insights into Carbon Utilization and Element Cycling Functions of Hydrothermarchaeota in Hydrothermal Sediment.</title>
        <authorList>
            <person name="Zhou Z."/>
            <person name="Liu Y."/>
            <person name="Xu W."/>
            <person name="Pan J."/>
            <person name="Luo Z.H."/>
            <person name="Li M."/>
        </authorList>
    </citation>
    <scope>NUCLEOTIDE SEQUENCE [LARGE SCALE GENOMIC DNA]</scope>
    <source>
        <strain evidence="2">SpSt-418</strain>
    </source>
</reference>
<comment type="caution">
    <text evidence="2">The sequence shown here is derived from an EMBL/GenBank/DDBJ whole genome shotgun (WGS) entry which is preliminary data.</text>
</comment>
<proteinExistence type="predicted"/>
<dbReference type="Gene3D" id="3.30.950.30">
    <property type="entry name" value="Schlafen, AAA domain"/>
    <property type="match status" value="1"/>
</dbReference>
<dbReference type="PANTHER" id="PTHR30595">
    <property type="entry name" value="GLPR-RELATED TRANSCRIPTIONAL REPRESSOR"/>
    <property type="match status" value="1"/>
</dbReference>
<accession>A0A7C3PFN9</accession>